<evidence type="ECO:0000313" key="2">
    <source>
        <dbReference type="EMBL" id="KUK67316.1"/>
    </source>
</evidence>
<keyword evidence="1" id="KW-0472">Membrane</keyword>
<feature type="transmembrane region" description="Helical" evidence="1">
    <location>
        <begin position="252"/>
        <end position="269"/>
    </location>
</feature>
<reference evidence="3" key="1">
    <citation type="journal article" date="2015" name="MBio">
        <title>Genome-Resolved Metagenomic Analysis Reveals Roles for Candidate Phyla and Other Microbial Community Members in Biogeochemical Transformations in Oil Reservoirs.</title>
        <authorList>
            <person name="Hu P."/>
            <person name="Tom L."/>
            <person name="Singh A."/>
            <person name="Thomas B.C."/>
            <person name="Baker B.J."/>
            <person name="Piceno Y.M."/>
            <person name="Andersen G.L."/>
            <person name="Banfield J.F."/>
        </authorList>
    </citation>
    <scope>NUCLEOTIDE SEQUENCE [LARGE SCALE GENOMIC DNA]</scope>
</reference>
<accession>A0A117LTY8</accession>
<feature type="transmembrane region" description="Helical" evidence="1">
    <location>
        <begin position="200"/>
        <end position="217"/>
    </location>
</feature>
<feature type="transmembrane region" description="Helical" evidence="1">
    <location>
        <begin position="223"/>
        <end position="240"/>
    </location>
</feature>
<gene>
    <name evidence="2" type="ORF">XD87_0206</name>
</gene>
<proteinExistence type="predicted"/>
<name>A0A117LTY8_9BACT</name>
<dbReference type="EMBL" id="LGGI01000020">
    <property type="protein sequence ID" value="KUK67316.1"/>
    <property type="molecule type" value="Genomic_DNA"/>
</dbReference>
<sequence length="271" mass="31228">MSREMTTTDEEKRGKLLILAALIALAIFVSKITQAQAQVVVWRVYMNAGIYFVVSFLGLLWAFNFKVKKRSILFLLQSSLYVFSQAIFIEFFFFQKFSRIYEVLILLLLMFLVFIGNYISFLMANVLNVDLFKKIPLAQVGRTSSYLVSLLMMYFLTFSLLVTGLEIYFLIPLIFIAYSLIIYLHYLNIGIEGEELYKKGLLTLLITFTLFLGIFLTGDSHELVAVIPVLGYYFSVGVVSQENIAYEKEKGIYFYIIILVSLFLLTVFLNI</sequence>
<organism evidence="2 3">
    <name type="scientific">candidate division WS6 bacterium 36_33</name>
    <dbReference type="NCBI Taxonomy" id="1641388"/>
    <lineage>
        <taxon>Bacteria</taxon>
        <taxon>Candidatus Dojkabacteria</taxon>
    </lineage>
</organism>
<dbReference type="Proteomes" id="UP000053469">
    <property type="component" value="Unassembled WGS sequence"/>
</dbReference>
<dbReference type="AlphaFoldDB" id="A0A117LTY8"/>
<feature type="transmembrane region" description="Helical" evidence="1">
    <location>
        <begin position="72"/>
        <end position="94"/>
    </location>
</feature>
<feature type="transmembrane region" description="Helical" evidence="1">
    <location>
        <begin position="144"/>
        <end position="161"/>
    </location>
</feature>
<keyword evidence="1" id="KW-1133">Transmembrane helix</keyword>
<feature type="transmembrane region" description="Helical" evidence="1">
    <location>
        <begin position="45"/>
        <end position="65"/>
    </location>
</feature>
<comment type="caution">
    <text evidence="2">The sequence shown here is derived from an EMBL/GenBank/DDBJ whole genome shotgun (WGS) entry which is preliminary data.</text>
</comment>
<evidence type="ECO:0000313" key="3">
    <source>
        <dbReference type="Proteomes" id="UP000053469"/>
    </source>
</evidence>
<keyword evidence="1 2" id="KW-0812">Transmembrane</keyword>
<evidence type="ECO:0000256" key="1">
    <source>
        <dbReference type="SAM" id="Phobius"/>
    </source>
</evidence>
<protein>
    <submittedName>
        <fullName evidence="2">Transmembrane(S)protein</fullName>
    </submittedName>
</protein>
<feature type="transmembrane region" description="Helical" evidence="1">
    <location>
        <begin position="167"/>
        <end position="188"/>
    </location>
</feature>
<feature type="transmembrane region" description="Helical" evidence="1">
    <location>
        <begin position="100"/>
        <end position="123"/>
    </location>
</feature>